<comment type="caution">
    <text evidence="3">The sequence shown here is derived from an EMBL/GenBank/DDBJ whole genome shotgun (WGS) entry which is preliminary data.</text>
</comment>
<dbReference type="Proteomes" id="UP000580344">
    <property type="component" value="Unassembled WGS sequence"/>
</dbReference>
<evidence type="ECO:0000256" key="2">
    <source>
        <dbReference type="SAM" id="SignalP"/>
    </source>
</evidence>
<keyword evidence="4" id="KW-1185">Reference proteome</keyword>
<evidence type="ECO:0000256" key="1">
    <source>
        <dbReference type="SAM" id="Phobius"/>
    </source>
</evidence>
<feature type="chain" id="PRO_5045735938" description="LPXTG cell wall anchor domain-containing protein" evidence="2">
    <location>
        <begin position="19"/>
        <end position="77"/>
    </location>
</feature>
<accession>A0ABX1WM84</accession>
<gene>
    <name evidence="3" type="ORF">HMH06_07440</name>
</gene>
<sequence>MRKFILIAMFSISPFMFANDGEEVSFFSSQTQSNSIGTVDDPDTPAAPINDSAYLLLIIAAGAGLIYFRNKSIKVIR</sequence>
<organism evidence="3 4">
    <name type="scientific">Empedobacter stercoris</name>
    <dbReference type="NCBI Taxonomy" id="1628248"/>
    <lineage>
        <taxon>Bacteria</taxon>
        <taxon>Pseudomonadati</taxon>
        <taxon>Bacteroidota</taxon>
        <taxon>Flavobacteriia</taxon>
        <taxon>Flavobacteriales</taxon>
        <taxon>Weeksellaceae</taxon>
        <taxon>Empedobacter</taxon>
    </lineage>
</organism>
<feature type="signal peptide" evidence="2">
    <location>
        <begin position="1"/>
        <end position="18"/>
    </location>
</feature>
<feature type="transmembrane region" description="Helical" evidence="1">
    <location>
        <begin position="52"/>
        <end position="68"/>
    </location>
</feature>
<dbReference type="EMBL" id="JABFOQ010000014">
    <property type="protein sequence ID" value="NOJ75661.1"/>
    <property type="molecule type" value="Genomic_DNA"/>
</dbReference>
<evidence type="ECO:0008006" key="5">
    <source>
        <dbReference type="Google" id="ProtNLM"/>
    </source>
</evidence>
<evidence type="ECO:0000313" key="3">
    <source>
        <dbReference type="EMBL" id="NOJ75661.1"/>
    </source>
</evidence>
<evidence type="ECO:0000313" key="4">
    <source>
        <dbReference type="Proteomes" id="UP000580344"/>
    </source>
</evidence>
<protein>
    <recommendedName>
        <fullName evidence="5">LPXTG cell wall anchor domain-containing protein</fullName>
    </recommendedName>
</protein>
<keyword evidence="2" id="KW-0732">Signal</keyword>
<dbReference type="RefSeq" id="WP_171622972.1">
    <property type="nucleotide sequence ID" value="NZ_CBCRZD010000015.1"/>
</dbReference>
<reference evidence="3 4" key="1">
    <citation type="submission" date="2020-05" db="EMBL/GenBank/DDBJ databases">
        <title>Tigecycline resistant gene in Empedobacter stercoris.</title>
        <authorList>
            <person name="Chen Y."/>
            <person name="Cheng Y."/>
            <person name="Zhou K."/>
        </authorList>
    </citation>
    <scope>NUCLEOTIDE SEQUENCE [LARGE SCALE GENOMIC DNA]</scope>
    <source>
        <strain evidence="3 4">ES202</strain>
    </source>
</reference>
<keyword evidence="1" id="KW-0812">Transmembrane</keyword>
<proteinExistence type="predicted"/>
<keyword evidence="1" id="KW-0472">Membrane</keyword>
<name>A0ABX1WM84_9FLAO</name>
<keyword evidence="1" id="KW-1133">Transmembrane helix</keyword>